<evidence type="ECO:0000256" key="3">
    <source>
        <dbReference type="ARBA" id="ARBA00022771"/>
    </source>
</evidence>
<dbReference type="AlphaFoldDB" id="A0AA89CCH1"/>
<keyword evidence="2" id="KW-0479">Metal-binding</keyword>
<evidence type="ECO:0000313" key="11">
    <source>
        <dbReference type="Proteomes" id="UP001186944"/>
    </source>
</evidence>
<gene>
    <name evidence="10" type="ORF">FSP39_003199</name>
    <name evidence="9" type="ORF">FSP39_023921</name>
</gene>
<evidence type="ECO:0000256" key="1">
    <source>
        <dbReference type="ARBA" id="ARBA00001968"/>
    </source>
</evidence>
<dbReference type="PROSITE" id="PS50950">
    <property type="entry name" value="ZF_THAP"/>
    <property type="match status" value="1"/>
</dbReference>
<dbReference type="Proteomes" id="UP001186944">
    <property type="component" value="Unassembled WGS sequence"/>
</dbReference>
<dbReference type="Pfam" id="PF05485">
    <property type="entry name" value="THAP"/>
    <property type="match status" value="1"/>
</dbReference>
<dbReference type="Pfam" id="PF13359">
    <property type="entry name" value="DDE_Tnp_4"/>
    <property type="match status" value="1"/>
</dbReference>
<evidence type="ECO:0000256" key="5">
    <source>
        <dbReference type="ARBA" id="ARBA00023125"/>
    </source>
</evidence>
<reference evidence="10" key="1">
    <citation type="submission" date="2019-08" db="EMBL/GenBank/DDBJ databases">
        <title>The improved chromosome-level genome for the pearl oyster Pinctada fucata martensii using PacBio sequencing and Hi-C.</title>
        <authorList>
            <person name="Zheng Z."/>
        </authorList>
    </citation>
    <scope>NUCLEOTIDE SEQUENCE</scope>
    <source>
        <strain evidence="10">ZZ-2019</strain>
        <tissue evidence="10">Adductor muscle</tissue>
    </source>
</reference>
<evidence type="ECO:0000256" key="6">
    <source>
        <dbReference type="PROSITE-ProRule" id="PRU00309"/>
    </source>
</evidence>
<evidence type="ECO:0000259" key="8">
    <source>
        <dbReference type="PROSITE" id="PS50950"/>
    </source>
</evidence>
<evidence type="ECO:0000313" key="9">
    <source>
        <dbReference type="EMBL" id="KAK3085080.1"/>
    </source>
</evidence>
<dbReference type="EMBL" id="VSWD01000003">
    <property type="protein sequence ID" value="KAK3105683.1"/>
    <property type="molecule type" value="Genomic_DNA"/>
</dbReference>
<dbReference type="PANTHER" id="PTHR23080">
    <property type="entry name" value="THAP DOMAIN PROTEIN"/>
    <property type="match status" value="1"/>
</dbReference>
<evidence type="ECO:0000313" key="10">
    <source>
        <dbReference type="EMBL" id="KAK3105683.1"/>
    </source>
</evidence>
<dbReference type="GO" id="GO:0003677">
    <property type="term" value="F:DNA binding"/>
    <property type="evidence" value="ECO:0007669"/>
    <property type="project" value="UniProtKB-UniRule"/>
</dbReference>
<name>A0AA89CCH1_PINIB</name>
<organism evidence="10 11">
    <name type="scientific">Pinctada imbricata</name>
    <name type="common">Atlantic pearl-oyster</name>
    <name type="synonym">Pinctada martensii</name>
    <dbReference type="NCBI Taxonomy" id="66713"/>
    <lineage>
        <taxon>Eukaryota</taxon>
        <taxon>Metazoa</taxon>
        <taxon>Spiralia</taxon>
        <taxon>Lophotrochozoa</taxon>
        <taxon>Mollusca</taxon>
        <taxon>Bivalvia</taxon>
        <taxon>Autobranchia</taxon>
        <taxon>Pteriomorphia</taxon>
        <taxon>Pterioida</taxon>
        <taxon>Pterioidea</taxon>
        <taxon>Pteriidae</taxon>
        <taxon>Pinctada</taxon>
    </lineage>
</organism>
<dbReference type="GO" id="GO:0008270">
    <property type="term" value="F:zinc ion binding"/>
    <property type="evidence" value="ECO:0007669"/>
    <property type="project" value="UniProtKB-KW"/>
</dbReference>
<accession>A0AA89CCH1</accession>
<evidence type="ECO:0000256" key="7">
    <source>
        <dbReference type="SAM" id="MobiDB-lite"/>
    </source>
</evidence>
<keyword evidence="3 6" id="KW-0863">Zinc-finger</keyword>
<dbReference type="InterPro" id="IPR027806">
    <property type="entry name" value="HARBI1_dom"/>
</dbReference>
<feature type="region of interest" description="Disordered" evidence="7">
    <location>
        <begin position="102"/>
        <end position="125"/>
    </location>
</feature>
<protein>
    <recommendedName>
        <fullName evidence="8">THAP-type domain-containing protein</fullName>
    </recommendedName>
</protein>
<keyword evidence="5 6" id="KW-0238">DNA-binding</keyword>
<proteinExistence type="predicted"/>
<dbReference type="Pfam" id="PF13613">
    <property type="entry name" value="HTH_Tnp_4"/>
    <property type="match status" value="1"/>
</dbReference>
<dbReference type="InterPro" id="IPR027805">
    <property type="entry name" value="Transposase_HTH_dom"/>
</dbReference>
<keyword evidence="4" id="KW-0862">Zinc</keyword>
<feature type="domain" description="THAP-type" evidence="8">
    <location>
        <begin position="1"/>
        <end position="85"/>
    </location>
</feature>
<evidence type="ECO:0000256" key="2">
    <source>
        <dbReference type="ARBA" id="ARBA00022723"/>
    </source>
</evidence>
<dbReference type="InterPro" id="IPR006612">
    <property type="entry name" value="THAP_Znf"/>
</dbReference>
<dbReference type="PANTHER" id="PTHR23080:SF141">
    <property type="entry name" value="TRANSPOSASE HELIX-TURN-HELIX DOMAIN-CONTAINING PROTEIN"/>
    <property type="match status" value="1"/>
</dbReference>
<comment type="cofactor">
    <cofactor evidence="1">
        <name>a divalent metal cation</name>
        <dbReference type="ChEBI" id="CHEBI:60240"/>
    </cofactor>
</comment>
<comment type="caution">
    <text evidence="10">The sequence shown here is derived from an EMBL/GenBank/DDBJ whole genome shotgun (WGS) entry which is preliminary data.</text>
</comment>
<dbReference type="EMBL" id="VSWD01000013">
    <property type="protein sequence ID" value="KAK3085080.1"/>
    <property type="molecule type" value="Genomic_DNA"/>
</dbReference>
<keyword evidence="11" id="KW-1185">Reference proteome</keyword>
<evidence type="ECO:0000256" key="4">
    <source>
        <dbReference type="ARBA" id="ARBA00022833"/>
    </source>
</evidence>
<sequence>MVKHCCWGTCRSDSRYADREYMSGTTWIPFPKPFSQPDKCRRWVDLCGRKGFSVAKVNKGTYICSKHFIEGKPTSDHPDPLPAVGTSYDIQRAKKRKRRVLIRSSANKATGADNKKKKRESIELAEHTESVEEAVLIENMEVAANEVSIVEDDSVETSHDHDENTHSVVKEEDIPLADHAYCTPHYKILNACSIGCQTDITLADLSRYDNIHMKDEGSMRRSFIMADVLKDDKSCKFYTGISLAVFYLLWNCLKLKASRLSYWRGSDTNMNNTNARRKGRKRLLTCMEEFVMTLMRARRGIDTTTLGAMFGVQPGTVSKIFTTWISFLRLELKFLVSWPTKDQIRKRLPKCCKYFPNTKCIIDCTEYFVQKPSLPSSQRITWSSYKHHNTFKSLVAITPTGSFCFVSDLFTGSISDKRIVEESGFLNHIERGDDIMADRGFLIRGNLALKGATLNIPPFSCNKQLSGVAVTKTRRIARARIHVERAIGRLKCFNVLQGVIPLKVKPIIDQVVFVCAALCNLDKQLVK</sequence>
<dbReference type="SUPFAM" id="SSF57716">
    <property type="entry name" value="Glucocorticoid receptor-like (DNA-binding domain)"/>
    <property type="match status" value="1"/>
</dbReference>